<sequence length="131" mass="14608">MAHVPKRLQLINLLREPQTPLVVHPVALLPLPIRPHPLLSPLWLFGSVLPSFIFTRDLLDRHRHRSHHLTQHPKQRIHNQVVVGAQLAGGESRSTTRVNVAQPFVLELGLVARDVELGRDRVPGGVPGVGF</sequence>
<name>A0A8D8G3H5_CULPI</name>
<evidence type="ECO:0000313" key="1">
    <source>
        <dbReference type="EMBL" id="CAG6493511.1"/>
    </source>
</evidence>
<proteinExistence type="predicted"/>
<organism evidence="1">
    <name type="scientific">Culex pipiens</name>
    <name type="common">House mosquito</name>
    <dbReference type="NCBI Taxonomy" id="7175"/>
    <lineage>
        <taxon>Eukaryota</taxon>
        <taxon>Metazoa</taxon>
        <taxon>Ecdysozoa</taxon>
        <taxon>Arthropoda</taxon>
        <taxon>Hexapoda</taxon>
        <taxon>Insecta</taxon>
        <taxon>Pterygota</taxon>
        <taxon>Neoptera</taxon>
        <taxon>Endopterygota</taxon>
        <taxon>Diptera</taxon>
        <taxon>Nematocera</taxon>
        <taxon>Culicoidea</taxon>
        <taxon>Culicidae</taxon>
        <taxon>Culicinae</taxon>
        <taxon>Culicini</taxon>
        <taxon>Culex</taxon>
        <taxon>Culex</taxon>
    </lineage>
</organism>
<dbReference type="AlphaFoldDB" id="A0A8D8G3H5"/>
<dbReference type="EMBL" id="HBUE01123673">
    <property type="protein sequence ID" value="CAG6493511.1"/>
    <property type="molecule type" value="Transcribed_RNA"/>
</dbReference>
<accession>A0A8D8G3H5</accession>
<reference evidence="1" key="1">
    <citation type="submission" date="2021-05" db="EMBL/GenBank/DDBJ databases">
        <authorList>
            <person name="Alioto T."/>
            <person name="Alioto T."/>
            <person name="Gomez Garrido J."/>
        </authorList>
    </citation>
    <scope>NUCLEOTIDE SEQUENCE</scope>
</reference>
<protein>
    <submittedName>
        <fullName evidence="1">(northern house mosquito) hypothetical protein</fullName>
    </submittedName>
</protein>